<dbReference type="EMBL" id="CP064795">
    <property type="protein sequence ID" value="QPG05496.1"/>
    <property type="molecule type" value="Genomic_DNA"/>
</dbReference>
<organism evidence="1 2">
    <name type="scientific">Salinimonas marina</name>
    <dbReference type="NCBI Taxonomy" id="2785918"/>
    <lineage>
        <taxon>Bacteria</taxon>
        <taxon>Pseudomonadati</taxon>
        <taxon>Pseudomonadota</taxon>
        <taxon>Gammaproteobacteria</taxon>
        <taxon>Alteromonadales</taxon>
        <taxon>Alteromonadaceae</taxon>
        <taxon>Alteromonas/Salinimonas group</taxon>
        <taxon>Salinimonas</taxon>
    </lineage>
</organism>
<dbReference type="KEGG" id="smaa:IT774_15595"/>
<protein>
    <recommendedName>
        <fullName evidence="3">Lipoprotein</fullName>
    </recommendedName>
</protein>
<sequence length="160" mass="18168">MSKSLASAALILLVSGCTQKPDYDFMQTNFKENRATFSMLAAVACEVGEQTPANSLTIQPDTDKTQALVELAATVHVEQINYRDVEGKCALAMPVFDHNSSKHREHFAYRCNLSRPVGFDPDRHGYEEAIEQVQNGIKQKVVFDMRLARRWFFSFVYQKN</sequence>
<keyword evidence="2" id="KW-1185">Reference proteome</keyword>
<name>A0A7S9HCQ8_9ALTE</name>
<accession>A0A7S9HCQ8</accession>
<reference evidence="1 2" key="1">
    <citation type="submission" date="2020-11" db="EMBL/GenBank/DDBJ databases">
        <title>Complete genome sequence for Salinimonas sp. strain G2-b.</title>
        <authorList>
            <person name="Park S.-J."/>
        </authorList>
    </citation>
    <scope>NUCLEOTIDE SEQUENCE [LARGE SCALE GENOMIC DNA]</scope>
    <source>
        <strain evidence="1 2">G2-b</strain>
    </source>
</reference>
<evidence type="ECO:0000313" key="1">
    <source>
        <dbReference type="EMBL" id="QPG05496.1"/>
    </source>
</evidence>
<dbReference type="PROSITE" id="PS51257">
    <property type="entry name" value="PROKAR_LIPOPROTEIN"/>
    <property type="match status" value="1"/>
</dbReference>
<evidence type="ECO:0008006" key="3">
    <source>
        <dbReference type="Google" id="ProtNLM"/>
    </source>
</evidence>
<gene>
    <name evidence="1" type="ORF">IT774_15595</name>
</gene>
<dbReference type="RefSeq" id="WP_195810583.1">
    <property type="nucleotide sequence ID" value="NZ_CP064795.1"/>
</dbReference>
<dbReference type="Proteomes" id="UP000595095">
    <property type="component" value="Chromosome"/>
</dbReference>
<proteinExistence type="predicted"/>
<evidence type="ECO:0000313" key="2">
    <source>
        <dbReference type="Proteomes" id="UP000595095"/>
    </source>
</evidence>
<dbReference type="AlphaFoldDB" id="A0A7S9HCQ8"/>